<evidence type="ECO:0000256" key="8">
    <source>
        <dbReference type="SAM" id="MobiDB-lite"/>
    </source>
</evidence>
<dbReference type="PANTHER" id="PTHR11085:SF10">
    <property type="entry name" value="NAD-DEPENDENT PROTEIN DEACYLASE SIRTUIN-5, MITOCHONDRIAL-RELATED"/>
    <property type="match status" value="1"/>
</dbReference>
<feature type="region of interest" description="Disordered" evidence="8">
    <location>
        <begin position="268"/>
        <end position="336"/>
    </location>
</feature>
<dbReference type="InterPro" id="IPR029035">
    <property type="entry name" value="DHS-like_NAD/FAD-binding_dom"/>
</dbReference>
<comment type="catalytic activity">
    <reaction evidence="3">
        <text>N(6)-malonyl-L-lysyl-[protein] + NAD(+) + H2O = 2''-O-malonyl-ADP-D-ribose + nicotinamide + L-lysyl-[protein]</text>
        <dbReference type="Rhea" id="RHEA:47672"/>
        <dbReference type="Rhea" id="RHEA-COMP:9752"/>
        <dbReference type="Rhea" id="RHEA-COMP:11878"/>
        <dbReference type="ChEBI" id="CHEBI:15377"/>
        <dbReference type="ChEBI" id="CHEBI:17154"/>
        <dbReference type="ChEBI" id="CHEBI:29969"/>
        <dbReference type="ChEBI" id="CHEBI:57540"/>
        <dbReference type="ChEBI" id="CHEBI:87831"/>
        <dbReference type="ChEBI" id="CHEBI:87833"/>
    </reaction>
</comment>
<dbReference type="EC" id="2.3.1.-" evidence="3"/>
<keyword evidence="6" id="KW-0482">Metalloprotease</keyword>
<feature type="domain" description="Peptidase M12A" evidence="11">
    <location>
        <begin position="1376"/>
        <end position="1632"/>
    </location>
</feature>
<dbReference type="PANTHER" id="PTHR11085">
    <property type="entry name" value="NAD-DEPENDENT PROTEIN DEACYLASE SIRTUIN-5, MITOCHONDRIAL-RELATED"/>
    <property type="match status" value="1"/>
</dbReference>
<dbReference type="InterPro" id="IPR002557">
    <property type="entry name" value="Chitin-bd_dom"/>
</dbReference>
<feature type="region of interest" description="Disordered" evidence="8">
    <location>
        <begin position="349"/>
        <end position="437"/>
    </location>
</feature>
<dbReference type="GO" id="GO:0036054">
    <property type="term" value="F:protein-malonyllysine demalonylase activity"/>
    <property type="evidence" value="ECO:0007669"/>
    <property type="project" value="UniProtKB-UniRule"/>
</dbReference>
<feature type="coiled-coil region" evidence="7">
    <location>
        <begin position="929"/>
        <end position="963"/>
    </location>
</feature>
<dbReference type="GO" id="GO:0008270">
    <property type="term" value="F:zinc ion binding"/>
    <property type="evidence" value="ECO:0007669"/>
    <property type="project" value="UniProtKB-UniRule"/>
</dbReference>
<keyword evidence="13" id="KW-1185">Reference proteome</keyword>
<proteinExistence type="inferred from homology"/>
<feature type="coiled-coil region" evidence="7">
    <location>
        <begin position="1128"/>
        <end position="1155"/>
    </location>
</feature>
<comment type="subcellular location">
    <subcellularLocation>
        <location evidence="3">Mitochondrion</location>
    </subcellularLocation>
</comment>
<keyword evidence="1 3" id="KW-0808">Transferase</keyword>
<keyword evidence="3" id="KW-0496">Mitochondrion</keyword>
<evidence type="ECO:0000256" key="2">
    <source>
        <dbReference type="ARBA" id="ARBA00023027"/>
    </source>
</evidence>
<feature type="binding site" evidence="3 4">
    <location>
        <position position="158"/>
    </location>
    <ligand>
        <name>Zn(2+)</name>
        <dbReference type="ChEBI" id="CHEBI:29105"/>
    </ligand>
</feature>
<comment type="caution">
    <text evidence="5">Lacks conserved residue(s) required for the propagation of feature annotation.</text>
</comment>
<dbReference type="InterPro" id="IPR026590">
    <property type="entry name" value="Ssirtuin_cat_dom"/>
</dbReference>
<dbReference type="Gene3D" id="3.30.1600.10">
    <property type="entry name" value="SIR2/SIRT2 'Small Domain"/>
    <property type="match status" value="1"/>
</dbReference>
<evidence type="ECO:0000259" key="9">
    <source>
        <dbReference type="PROSITE" id="PS50305"/>
    </source>
</evidence>
<dbReference type="InterPro" id="IPR024079">
    <property type="entry name" value="MetalloPept_cat_dom_sf"/>
</dbReference>
<keyword evidence="6" id="KW-0645">Protease</keyword>
<dbReference type="GO" id="GO:0070403">
    <property type="term" value="F:NAD+ binding"/>
    <property type="evidence" value="ECO:0007669"/>
    <property type="project" value="UniProtKB-UniRule"/>
</dbReference>
<evidence type="ECO:0000256" key="1">
    <source>
        <dbReference type="ARBA" id="ARBA00022679"/>
    </source>
</evidence>
<dbReference type="InterPro" id="IPR027546">
    <property type="entry name" value="Sirtuin_class_III"/>
</dbReference>
<dbReference type="InterPro" id="IPR026591">
    <property type="entry name" value="Sirtuin_cat_small_dom_sf"/>
</dbReference>
<dbReference type="InterPro" id="IPR036508">
    <property type="entry name" value="Chitin-bd_dom_sf"/>
</dbReference>
<sequence length="1632" mass="182010">MLFAARRLCPPLLLAGASKMAAPRPSSNMAAFRETLASAKHVVVLTGAGVSAESGVPTFRGAGGWWRRYQAQNLATPGAFREQPSLVWEFYHYRRHNMASKQPNKAHEAIASLQQRWTAAGRRCRVITQNIDGLHQRAGSQDVLELHGTLFKTRCTRCRHVEENRDDPICPALAGTGAPDPNTPSAHIPVKDLPRCRQPGCGGLLRPHVVWFGENLDAEVLDQAEAELEACDLCLVVGTSSVVYPAAMFAPSVAERGVPVAEFNLEPTPKTAEFGDPASNSDTALSSLSPLSADSSDSGRASVSPGPASASPAPTVRSPAEETSGAAPGGAADQPAAETGDMALTAAEGEGGAAQDGKVTGEDPPTAAELTGEAAGEPTPDPTSAPTPGPSEAADPTEHTTIGSHSSDSLTPEEAASDDSWDAPLTEADLDGDTLSTVRRDSEVHELLEPLDSDIVDPADGLKVLDDLFTSGKINEVQYKDLQRKHKYLQSMFWSCIQNRAGLREDILETNAFLKELKAKAREEAGNEQRDNADDISDIQTMADLEGKNVDELKRYLASFTQQRKTLENSIYQIQFKTRHMEEERQNLQERVDSTNLSSSKIYLNSPAMLEKDIRELGVEIRVRKQEVRNLLEDINTRERTIPQRETKIAKLEEKLQALQEEKEELLPKMVLVSRDADREEKHTAKLRKQSDSLSQTVSTIIGQLKETTDAAQKVDNERNELIKVMDREYKLLDAKSKECTALTRDTERCRERAALLMEEKNRTDSRLAMLASEMRQQNNALRDAHKAVERVERDLRSAEESLRVQRSQMGVERSEVEKLQREMQLQTRATAEIPAQRYALQRDVDAAHRETNVLNSLTLNEQQSIDKLAKERGTLLRTQETLTKTLEALGREYNNLIRQRDTNARVFRKLSGEVERNEDEMRNRFTVVAKFRKKCEETEKQTKQLAERYELAKKERDEMSAQLNISLTNCDELMKKTEILRSQQDTMLSRKLELERQHDVTRQTTIKTILDKTMIQSTMNQEKDAMKELEAHADQLDMMIGCCQMSLNAIKESIMSDLEEYKRQVVDRNERGLLLVERDEEVCAFQEKIALQQLFVERGYARLDTAEKDMVELNKIIRTERHHIQCLGAQEREMQAMSAQLADTRCQLRQLNSRTVTATAHLETPARRDCRLLPAPAAGDGDVPRHLRRIELQLYGAELRLLERQMIAAQVGRLADRARHEIDTNRADCERMVKRASAGRRAVKANSRRLMASAAEASVAKTEARRLCEERARLEAQLEEARRRVAAGLPPEQALGGRQAPGVRPPPAAQPLPPPPGPTPRPTQYLPGGREQPAAAATAIAVAAVAVRAAPCPYDASADLNSLLDRMEPWADPERGPGPMEPAVQLWPDGVVYYTTSVYDSNVLLILNISIADIESRTATAAGPCIRFEPWSPGVSEDFLFITDQLTNSCCFSSIGRRGGNQTLNIGIKGNNVGNAKHLLMHALGFWHEHSRPGRDADIEVLWDNVQEGLECFFDEYRNETEFVQTDPYDLTSVTHISLNTWARERGQDTLRPRSPTNETDGQMLAYPDDCHKFYKCSGGRDYVCCCPLPLVFSAEESTCDHEWHVPCDTPDQESECPQHHVPDSQQCKYS</sequence>
<feature type="binding site" evidence="5">
    <location>
        <position position="1483"/>
    </location>
    <ligand>
        <name>Zn(2+)</name>
        <dbReference type="ChEBI" id="CHEBI:29105"/>
        <note>catalytic</note>
    </ligand>
</feature>
<evidence type="ECO:0000256" key="7">
    <source>
        <dbReference type="SAM" id="Coils"/>
    </source>
</evidence>
<keyword evidence="3 4" id="KW-0862">Zinc</keyword>
<dbReference type="Gene3D" id="3.40.390.10">
    <property type="entry name" value="Collagenase (Catalytic Domain)"/>
    <property type="match status" value="1"/>
</dbReference>
<feature type="binding site" evidence="3">
    <location>
        <position position="284"/>
    </location>
    <ligand>
        <name>NAD(+)</name>
        <dbReference type="ChEBI" id="CHEBI:57540"/>
    </ligand>
</feature>
<feature type="binding site" evidence="5">
    <location>
        <position position="1489"/>
    </location>
    <ligand>
        <name>Zn(2+)</name>
        <dbReference type="ChEBI" id="CHEBI:29105"/>
        <note>catalytic</note>
    </ligand>
</feature>
<feature type="binding site" evidence="3 4">
    <location>
        <position position="155"/>
    </location>
    <ligand>
        <name>Zn(2+)</name>
        <dbReference type="ChEBI" id="CHEBI:29105"/>
    </ligand>
</feature>
<evidence type="ECO:0000256" key="5">
    <source>
        <dbReference type="PROSITE-ProRule" id="PRU01211"/>
    </source>
</evidence>
<dbReference type="SUPFAM" id="SSF57625">
    <property type="entry name" value="Invertebrate chitin-binding proteins"/>
    <property type="match status" value="1"/>
</dbReference>
<dbReference type="PRINTS" id="PR00480">
    <property type="entry name" value="ASTACIN"/>
</dbReference>
<feature type="compositionally biased region" description="Low complexity" evidence="8">
    <location>
        <begin position="281"/>
        <end position="314"/>
    </location>
</feature>
<dbReference type="Pfam" id="PF02146">
    <property type="entry name" value="SIR2"/>
    <property type="match status" value="1"/>
</dbReference>
<dbReference type="Gene3D" id="3.40.50.1220">
    <property type="entry name" value="TPP-binding domain"/>
    <property type="match status" value="1"/>
</dbReference>
<dbReference type="PROSITE" id="PS50305">
    <property type="entry name" value="SIRTUIN"/>
    <property type="match status" value="1"/>
</dbReference>
<feature type="coiled-coil region" evidence="7">
    <location>
        <begin position="504"/>
        <end position="598"/>
    </location>
</feature>
<dbReference type="InterPro" id="IPR050134">
    <property type="entry name" value="NAD-dep_sirtuin_deacylases"/>
</dbReference>
<evidence type="ECO:0000256" key="4">
    <source>
        <dbReference type="PROSITE-ProRule" id="PRU00236"/>
    </source>
</evidence>
<feature type="binding site" evidence="3">
    <location>
        <begin position="47"/>
        <end position="66"/>
    </location>
    <ligand>
        <name>NAD(+)</name>
        <dbReference type="ChEBI" id="CHEBI:57540"/>
    </ligand>
</feature>
<dbReference type="PROSITE" id="PS50940">
    <property type="entry name" value="CHIT_BIND_II"/>
    <property type="match status" value="1"/>
</dbReference>
<feature type="coiled-coil region" evidence="7">
    <location>
        <begin position="642"/>
        <end position="669"/>
    </location>
</feature>
<dbReference type="CDD" id="cd01412">
    <property type="entry name" value="SIRT5_Af1_CobB"/>
    <property type="match status" value="1"/>
</dbReference>
<feature type="region of interest" description="Disordered" evidence="8">
    <location>
        <begin position="1288"/>
        <end position="1331"/>
    </location>
</feature>
<dbReference type="InterPro" id="IPR006026">
    <property type="entry name" value="Peptidase_Metallo"/>
</dbReference>
<dbReference type="GO" id="GO:0005739">
    <property type="term" value="C:mitochondrion"/>
    <property type="evidence" value="ECO:0007669"/>
    <property type="project" value="UniProtKB-SubCell"/>
</dbReference>
<feature type="domain" description="Chitin-binding type-2" evidence="10">
    <location>
        <begin position="1555"/>
        <end position="1611"/>
    </location>
</feature>
<dbReference type="SMART" id="SM00494">
    <property type="entry name" value="ChtBD2"/>
    <property type="match status" value="1"/>
</dbReference>
<keyword evidence="6" id="KW-0378">Hydrolase</keyword>
<dbReference type="GO" id="GO:0017136">
    <property type="term" value="F:histone deacetylase activity, NAD-dependent"/>
    <property type="evidence" value="ECO:0007669"/>
    <property type="project" value="TreeGrafter"/>
</dbReference>
<feature type="compositionally biased region" description="Pro residues" evidence="8">
    <location>
        <begin position="379"/>
        <end position="389"/>
    </location>
</feature>
<dbReference type="HAMAP" id="MF_01121">
    <property type="entry name" value="Sirtuin_ClassIII"/>
    <property type="match status" value="1"/>
</dbReference>
<dbReference type="PROSITE" id="PS51864">
    <property type="entry name" value="ASTACIN"/>
    <property type="match status" value="1"/>
</dbReference>
<dbReference type="EMBL" id="VIIS01001582">
    <property type="protein sequence ID" value="KAF0296124.1"/>
    <property type="molecule type" value="Genomic_DNA"/>
</dbReference>
<keyword evidence="2 3" id="KW-0520">NAD</keyword>
<keyword evidence="7" id="KW-0175">Coiled coil</keyword>
<comment type="catalytic activity">
    <reaction evidence="3">
        <text>N(6)-succinyl-L-lysyl-[protein] + NAD(+) + H2O = 2''-O-succinyl-ADP-D-ribose + nicotinamide + L-lysyl-[protein]</text>
        <dbReference type="Rhea" id="RHEA:47668"/>
        <dbReference type="Rhea" id="RHEA-COMP:9752"/>
        <dbReference type="Rhea" id="RHEA-COMP:11877"/>
        <dbReference type="ChEBI" id="CHEBI:15377"/>
        <dbReference type="ChEBI" id="CHEBI:17154"/>
        <dbReference type="ChEBI" id="CHEBI:29969"/>
        <dbReference type="ChEBI" id="CHEBI:57540"/>
        <dbReference type="ChEBI" id="CHEBI:87830"/>
        <dbReference type="ChEBI" id="CHEBI:87832"/>
    </reaction>
</comment>
<feature type="coiled-coil region" evidence="7">
    <location>
        <begin position="772"/>
        <end position="809"/>
    </location>
</feature>
<feature type="compositionally biased region" description="Low complexity" evidence="8">
    <location>
        <begin position="325"/>
        <end position="336"/>
    </location>
</feature>
<feature type="binding site" evidence="3">
    <location>
        <position position="94"/>
    </location>
    <ligand>
        <name>substrate</name>
    </ligand>
</feature>
<dbReference type="OrthoDB" id="424302at2759"/>
<feature type="compositionally biased region" description="Polar residues" evidence="8">
    <location>
        <begin position="399"/>
        <end position="410"/>
    </location>
</feature>
<evidence type="ECO:0000259" key="10">
    <source>
        <dbReference type="PROSITE" id="PS50940"/>
    </source>
</evidence>
<dbReference type="InterPro" id="IPR001506">
    <property type="entry name" value="Peptidase_M12A"/>
</dbReference>
<dbReference type="NCBIfam" id="NF001753">
    <property type="entry name" value="PRK00481.1-3"/>
    <property type="match status" value="1"/>
</dbReference>
<dbReference type="GO" id="GO:0008061">
    <property type="term" value="F:chitin binding"/>
    <property type="evidence" value="ECO:0007669"/>
    <property type="project" value="InterPro"/>
</dbReference>
<dbReference type="SUPFAM" id="SSF52467">
    <property type="entry name" value="DHS-like NAD/FAD-binding domain"/>
    <property type="match status" value="1"/>
</dbReference>
<feature type="binding site" evidence="3">
    <location>
        <begin position="238"/>
        <end position="240"/>
    </location>
    <ligand>
        <name>NAD(+)</name>
        <dbReference type="ChEBI" id="CHEBI:57540"/>
    </ligand>
</feature>
<name>A0A6A4VX16_AMPAM</name>
<comment type="similarity">
    <text evidence="3">Belongs to the sirtuin family. Class III subfamily.</text>
</comment>
<dbReference type="GO" id="GO:0005576">
    <property type="term" value="C:extracellular region"/>
    <property type="evidence" value="ECO:0007669"/>
    <property type="project" value="InterPro"/>
</dbReference>
<comment type="function">
    <text evidence="3">NAD-dependent lysine demalonylase, desuccinylase and deglutarylase that specifically removes malonyl, succinyl and glutaryl groups on target proteins. Has weak NAD-dependent protein deacetylase activity; however this activity may not be physiologically relevant in vivo.</text>
</comment>
<feature type="domain" description="Deacetylase sirtuin-type" evidence="9">
    <location>
        <begin position="22"/>
        <end position="319"/>
    </location>
</feature>
<dbReference type="GO" id="GO:0005634">
    <property type="term" value="C:nucleus"/>
    <property type="evidence" value="ECO:0007669"/>
    <property type="project" value="TreeGrafter"/>
</dbReference>
<evidence type="ECO:0000256" key="6">
    <source>
        <dbReference type="RuleBase" id="RU361183"/>
    </source>
</evidence>
<feature type="binding site" evidence="3 4">
    <location>
        <position position="196"/>
    </location>
    <ligand>
        <name>Zn(2+)</name>
        <dbReference type="ChEBI" id="CHEBI:29105"/>
    </ligand>
</feature>
<dbReference type="SUPFAM" id="SSF55486">
    <property type="entry name" value="Metalloproteases ('zincins'), catalytic domain"/>
    <property type="match status" value="1"/>
</dbReference>
<feature type="compositionally biased region" description="Low complexity" evidence="8">
    <location>
        <begin position="364"/>
        <end position="378"/>
    </location>
</feature>
<feature type="compositionally biased region" description="Pro residues" evidence="8">
    <location>
        <begin position="1304"/>
        <end position="1322"/>
    </location>
</feature>
<feature type="coiled-coil region" evidence="7">
    <location>
        <begin position="1258"/>
        <end position="1285"/>
    </location>
</feature>
<comment type="catalytic activity">
    <reaction evidence="3">
        <text>N(6)-glutaryl-L-lysyl-[protein] + NAD(+) + H2O = 2''-O-glutaryl-ADP-D-ribose + nicotinamide + L-lysyl-[protein]</text>
        <dbReference type="Rhea" id="RHEA:47664"/>
        <dbReference type="Rhea" id="RHEA-COMP:9752"/>
        <dbReference type="Rhea" id="RHEA-COMP:11875"/>
        <dbReference type="ChEBI" id="CHEBI:15377"/>
        <dbReference type="ChEBI" id="CHEBI:17154"/>
        <dbReference type="ChEBI" id="CHEBI:29969"/>
        <dbReference type="ChEBI" id="CHEBI:57540"/>
        <dbReference type="ChEBI" id="CHEBI:87828"/>
        <dbReference type="ChEBI" id="CHEBI:87829"/>
    </reaction>
</comment>
<comment type="domain">
    <text evidence="3">In contrast to class I sirtuins, class III sirtuins have only weak deacetylase activity. Difference in substrate specificity is probably due to a larger hydrophobic pocket with 2 residues (Tyr-91 and Arg-94) that bind to malonylated and succinylated substrates and define the specificity.</text>
</comment>
<comment type="cofactor">
    <cofactor evidence="3 5 6">
        <name>Zn(2+)</name>
        <dbReference type="ChEBI" id="CHEBI:29105"/>
    </cofactor>
    <text evidence="3 5 6">Binds 1 zinc ion per subunit.</text>
</comment>
<feature type="binding site" evidence="3 4">
    <location>
        <position position="201"/>
    </location>
    <ligand>
        <name>Zn(2+)</name>
        <dbReference type="ChEBI" id="CHEBI:29105"/>
    </ligand>
</feature>
<dbReference type="Pfam" id="PF01400">
    <property type="entry name" value="Astacin"/>
    <property type="match status" value="1"/>
</dbReference>
<feature type="binding site" evidence="3">
    <location>
        <position position="91"/>
    </location>
    <ligand>
        <name>substrate</name>
    </ligand>
</feature>
<dbReference type="SMART" id="SM00235">
    <property type="entry name" value="ZnMc"/>
    <property type="match status" value="1"/>
</dbReference>
<evidence type="ECO:0000313" key="13">
    <source>
        <dbReference type="Proteomes" id="UP000440578"/>
    </source>
</evidence>
<dbReference type="GO" id="GO:0004222">
    <property type="term" value="F:metalloendopeptidase activity"/>
    <property type="evidence" value="ECO:0007669"/>
    <property type="project" value="UniProtKB-UniRule"/>
</dbReference>
<evidence type="ECO:0000256" key="3">
    <source>
        <dbReference type="HAMAP-Rule" id="MF_03160"/>
    </source>
</evidence>
<feature type="binding site" evidence="5">
    <location>
        <position position="1479"/>
    </location>
    <ligand>
        <name>Zn(2+)</name>
        <dbReference type="ChEBI" id="CHEBI:29105"/>
        <note>catalytic</note>
    </ligand>
</feature>
<dbReference type="GO" id="GO:0006508">
    <property type="term" value="P:proteolysis"/>
    <property type="evidence" value="ECO:0007669"/>
    <property type="project" value="UniProtKB-KW"/>
</dbReference>
<feature type="binding site" evidence="3">
    <location>
        <begin position="264"/>
        <end position="266"/>
    </location>
    <ligand>
        <name>NAD(+)</name>
        <dbReference type="ChEBI" id="CHEBI:57540"/>
    </ligand>
</feature>
<reference evidence="12 13" key="1">
    <citation type="submission" date="2019-07" db="EMBL/GenBank/DDBJ databases">
        <title>Draft genome assembly of a fouling barnacle, Amphibalanus amphitrite (Darwin, 1854): The first reference genome for Thecostraca.</title>
        <authorList>
            <person name="Kim W."/>
        </authorList>
    </citation>
    <scope>NUCLEOTIDE SEQUENCE [LARGE SCALE GENOMIC DNA]</scope>
    <source>
        <strain evidence="12">SNU_AA5</strain>
        <tissue evidence="12">Soma without cirri and trophi</tissue>
    </source>
</reference>
<dbReference type="InterPro" id="IPR003000">
    <property type="entry name" value="Sirtuin"/>
</dbReference>
<protein>
    <recommendedName>
        <fullName evidence="3">NAD-dependent protein deacylase</fullName>
        <ecNumber evidence="3">2.3.1.-</ecNumber>
    </recommendedName>
    <alternativeName>
        <fullName evidence="3">Regulatory protein SIR2 homolog 5</fullName>
    </alternativeName>
</protein>
<accession>A0A6A4VX16</accession>
<evidence type="ECO:0000313" key="12">
    <source>
        <dbReference type="EMBL" id="KAF0296124.1"/>
    </source>
</evidence>
<comment type="caution">
    <text evidence="12">The sequence shown here is derived from an EMBL/GenBank/DDBJ whole genome shotgun (WGS) entry which is preliminary data.</text>
</comment>
<keyword evidence="3 4" id="KW-0479">Metal-binding</keyword>
<evidence type="ECO:0000259" key="11">
    <source>
        <dbReference type="PROSITE" id="PS51864"/>
    </source>
</evidence>
<dbReference type="GO" id="GO:0036055">
    <property type="term" value="F:protein-succinyllysine desuccinylase activity"/>
    <property type="evidence" value="ECO:0007669"/>
    <property type="project" value="UniProtKB-UniRule"/>
</dbReference>
<dbReference type="Proteomes" id="UP000440578">
    <property type="component" value="Unassembled WGS sequence"/>
</dbReference>
<organism evidence="12 13">
    <name type="scientific">Amphibalanus amphitrite</name>
    <name type="common">Striped barnacle</name>
    <name type="synonym">Balanus amphitrite</name>
    <dbReference type="NCBI Taxonomy" id="1232801"/>
    <lineage>
        <taxon>Eukaryota</taxon>
        <taxon>Metazoa</taxon>
        <taxon>Ecdysozoa</taxon>
        <taxon>Arthropoda</taxon>
        <taxon>Crustacea</taxon>
        <taxon>Multicrustacea</taxon>
        <taxon>Cirripedia</taxon>
        <taxon>Thoracica</taxon>
        <taxon>Thoracicalcarea</taxon>
        <taxon>Balanomorpha</taxon>
        <taxon>Balanoidea</taxon>
        <taxon>Balanidae</taxon>
        <taxon>Amphibalaninae</taxon>
        <taxon>Amphibalanus</taxon>
    </lineage>
</organism>
<gene>
    <name evidence="12" type="ORF">FJT64_006451</name>
</gene>
<feature type="binding site" evidence="3">
    <location>
        <begin position="129"/>
        <end position="132"/>
    </location>
    <ligand>
        <name>NAD(+)</name>
        <dbReference type="ChEBI" id="CHEBI:57540"/>
    </ligand>
</feature>
<feature type="active site" description="Proton acceptor" evidence="3 4">
    <location>
        <position position="147"/>
    </location>
</feature>